<dbReference type="GO" id="GO:0005576">
    <property type="term" value="C:extracellular region"/>
    <property type="evidence" value="ECO:0007669"/>
    <property type="project" value="TreeGrafter"/>
</dbReference>
<evidence type="ECO:0000259" key="4">
    <source>
        <dbReference type="SMART" id="SM00062"/>
    </source>
</evidence>
<dbReference type="Gene3D" id="3.40.190.10">
    <property type="entry name" value="Periplasmic binding protein-like II"/>
    <property type="match status" value="2"/>
</dbReference>
<organism evidence="5">
    <name type="scientific">marine sediment metagenome</name>
    <dbReference type="NCBI Taxonomy" id="412755"/>
    <lineage>
        <taxon>unclassified sequences</taxon>
        <taxon>metagenomes</taxon>
        <taxon>ecological metagenomes</taxon>
    </lineage>
</organism>
<dbReference type="PANTHER" id="PTHR30085:SF6">
    <property type="entry name" value="ABC TRANSPORTER GLUTAMINE-BINDING PROTEIN GLNH"/>
    <property type="match status" value="1"/>
</dbReference>
<dbReference type="EMBL" id="BARV01035454">
    <property type="protein sequence ID" value="GAI57201.1"/>
    <property type="molecule type" value="Genomic_DNA"/>
</dbReference>
<dbReference type="Pfam" id="PF00497">
    <property type="entry name" value="SBP_bac_3"/>
    <property type="match status" value="1"/>
</dbReference>
<evidence type="ECO:0000313" key="5">
    <source>
        <dbReference type="EMBL" id="GAI57201.1"/>
    </source>
</evidence>
<reference evidence="5" key="1">
    <citation type="journal article" date="2014" name="Front. Microbiol.">
        <title>High frequency of phylogenetically diverse reductive dehalogenase-homologous genes in deep subseafloor sedimentary metagenomes.</title>
        <authorList>
            <person name="Kawai M."/>
            <person name="Futagami T."/>
            <person name="Toyoda A."/>
            <person name="Takaki Y."/>
            <person name="Nishi S."/>
            <person name="Hori S."/>
            <person name="Arai W."/>
            <person name="Tsubouchi T."/>
            <person name="Morono Y."/>
            <person name="Uchiyama I."/>
            <person name="Ito T."/>
            <person name="Fujiyama A."/>
            <person name="Inagaki F."/>
            <person name="Takami H."/>
        </authorList>
    </citation>
    <scope>NUCLEOTIDE SEQUENCE</scope>
    <source>
        <strain evidence="5">Expedition CK06-06</strain>
    </source>
</reference>
<evidence type="ECO:0000256" key="2">
    <source>
        <dbReference type="ARBA" id="ARBA00022448"/>
    </source>
</evidence>
<feature type="domain" description="Solute-binding protein family 3/N-terminal" evidence="4">
    <location>
        <begin position="2"/>
        <end position="207"/>
    </location>
</feature>
<dbReference type="PANTHER" id="PTHR30085">
    <property type="entry name" value="AMINO ACID ABC TRANSPORTER PERMEASE"/>
    <property type="match status" value="1"/>
</dbReference>
<evidence type="ECO:0000256" key="3">
    <source>
        <dbReference type="ARBA" id="ARBA00022729"/>
    </source>
</evidence>
<dbReference type="InterPro" id="IPR051455">
    <property type="entry name" value="Bact_solute-bind_prot3"/>
</dbReference>
<dbReference type="InterPro" id="IPR001638">
    <property type="entry name" value="Solute-binding_3/MltF_N"/>
</dbReference>
<dbReference type="SMART" id="SM00062">
    <property type="entry name" value="PBPb"/>
    <property type="match status" value="1"/>
</dbReference>
<proteinExistence type="inferred from homology"/>
<dbReference type="GO" id="GO:0030288">
    <property type="term" value="C:outer membrane-bounded periplasmic space"/>
    <property type="evidence" value="ECO:0007669"/>
    <property type="project" value="TreeGrafter"/>
</dbReference>
<keyword evidence="2" id="KW-0813">Transport</keyword>
<name>X1QQX8_9ZZZZ</name>
<protein>
    <recommendedName>
        <fullName evidence="4">Solute-binding protein family 3/N-terminal domain-containing protein</fullName>
    </recommendedName>
</protein>
<comment type="similarity">
    <text evidence="1">Belongs to the bacterial solute-binding protein 3 family.</text>
</comment>
<dbReference type="AlphaFoldDB" id="X1QQX8"/>
<feature type="non-terminal residue" evidence="5">
    <location>
        <position position="1"/>
    </location>
</feature>
<accession>X1QQX8</accession>
<sequence length="229" mass="25490">DIAERLVEELEKELGMDIKYTKMPVNPKTRIPLVANRTIDIVMGSSTHTIPREDTVDFTITFFLTGSQLLVAKGSPIKDFEDLAGKKAGAATGSTNEKALRDANEAGVISPPCEIVGFEEHPKGFLALTQGKIDAYCTDGSLLAGMRQAAPTPEDWEVVGRLLTYDPYGYIIPENDSNWKDFVNTFLIHLIKSGEFYEIYDKWMGPDGKVPLPISDEYRTLLTLQCWPE</sequence>
<keyword evidence="3" id="KW-0732">Signal</keyword>
<comment type="caution">
    <text evidence="5">The sequence shown here is derived from an EMBL/GenBank/DDBJ whole genome shotgun (WGS) entry which is preliminary data.</text>
</comment>
<dbReference type="GO" id="GO:0006865">
    <property type="term" value="P:amino acid transport"/>
    <property type="evidence" value="ECO:0007669"/>
    <property type="project" value="TreeGrafter"/>
</dbReference>
<dbReference type="SUPFAM" id="SSF53850">
    <property type="entry name" value="Periplasmic binding protein-like II"/>
    <property type="match status" value="1"/>
</dbReference>
<gene>
    <name evidence="5" type="ORF">S06H3_55324</name>
</gene>
<evidence type="ECO:0000256" key="1">
    <source>
        <dbReference type="ARBA" id="ARBA00010333"/>
    </source>
</evidence>